<name>A0A1M7DCI4_9BACT</name>
<reference evidence="3" key="1">
    <citation type="submission" date="2016-11" db="EMBL/GenBank/DDBJ databases">
        <authorList>
            <person name="Varghese N."/>
            <person name="Submissions S."/>
        </authorList>
    </citation>
    <scope>NUCLEOTIDE SEQUENCE [LARGE SCALE GENOMIC DNA]</scope>
    <source>
        <strain evidence="3">DSM 18569</strain>
    </source>
</reference>
<evidence type="ECO:0000256" key="1">
    <source>
        <dbReference type="SAM" id="Phobius"/>
    </source>
</evidence>
<accession>A0A1M7DCI4</accession>
<feature type="transmembrane region" description="Helical" evidence="1">
    <location>
        <begin position="20"/>
        <end position="41"/>
    </location>
</feature>
<keyword evidence="3" id="KW-1185">Reference proteome</keyword>
<keyword evidence="1" id="KW-1133">Transmembrane helix</keyword>
<gene>
    <name evidence="2" type="ORF">SAMN02746009_03340</name>
</gene>
<dbReference type="EMBL" id="FRAS01000021">
    <property type="protein sequence ID" value="SHL77165.1"/>
    <property type="molecule type" value="Genomic_DNA"/>
</dbReference>
<dbReference type="Proteomes" id="UP000183947">
    <property type="component" value="Unassembled WGS sequence"/>
</dbReference>
<evidence type="ECO:0000313" key="2">
    <source>
        <dbReference type="EMBL" id="SHL77165.1"/>
    </source>
</evidence>
<dbReference type="AlphaFoldDB" id="A0A1M7DCI4"/>
<protein>
    <submittedName>
        <fullName evidence="2">Uncharacterized protein</fullName>
    </submittedName>
</protein>
<evidence type="ECO:0000313" key="3">
    <source>
        <dbReference type="Proteomes" id="UP000183947"/>
    </source>
</evidence>
<keyword evidence="1" id="KW-0472">Membrane</keyword>
<sequence length="87" mass="9751">MLNRYVFGPSDTRLLVGSFGASSVLLGVLLLLAVVLVFSNITATRSYSANRHWYNVWRRYSWQSCFRLLCGVPKRNNGLGPYVLAAP</sequence>
<organism evidence="2 3">
    <name type="scientific">Hymenobacter psychrotolerans DSM 18569</name>
    <dbReference type="NCBI Taxonomy" id="1121959"/>
    <lineage>
        <taxon>Bacteria</taxon>
        <taxon>Pseudomonadati</taxon>
        <taxon>Bacteroidota</taxon>
        <taxon>Cytophagia</taxon>
        <taxon>Cytophagales</taxon>
        <taxon>Hymenobacteraceae</taxon>
        <taxon>Hymenobacter</taxon>
    </lineage>
</organism>
<proteinExistence type="predicted"/>
<keyword evidence="1" id="KW-0812">Transmembrane</keyword>